<organism evidence="1 2">
    <name type="scientific">Rubus argutus</name>
    <name type="common">Southern blackberry</name>
    <dbReference type="NCBI Taxonomy" id="59490"/>
    <lineage>
        <taxon>Eukaryota</taxon>
        <taxon>Viridiplantae</taxon>
        <taxon>Streptophyta</taxon>
        <taxon>Embryophyta</taxon>
        <taxon>Tracheophyta</taxon>
        <taxon>Spermatophyta</taxon>
        <taxon>Magnoliopsida</taxon>
        <taxon>eudicotyledons</taxon>
        <taxon>Gunneridae</taxon>
        <taxon>Pentapetalae</taxon>
        <taxon>rosids</taxon>
        <taxon>fabids</taxon>
        <taxon>Rosales</taxon>
        <taxon>Rosaceae</taxon>
        <taxon>Rosoideae</taxon>
        <taxon>Rosoideae incertae sedis</taxon>
        <taxon>Rubus</taxon>
    </lineage>
</organism>
<accession>A0AAW1Y3A3</accession>
<dbReference type="AlphaFoldDB" id="A0AAW1Y3A3"/>
<dbReference type="EMBL" id="JBEDUW010000002">
    <property type="protein sequence ID" value="KAK9943399.1"/>
    <property type="molecule type" value="Genomic_DNA"/>
</dbReference>
<sequence length="71" mass="7624">MEAAATAGRCWRGWADDLADRAACGADWIDGVVGWARAATRVQLSNGSGGFDGGEAAASVQRRWLRSSWRR</sequence>
<evidence type="ECO:0000313" key="2">
    <source>
        <dbReference type="Proteomes" id="UP001457282"/>
    </source>
</evidence>
<evidence type="ECO:0000313" key="1">
    <source>
        <dbReference type="EMBL" id="KAK9943399.1"/>
    </source>
</evidence>
<reference evidence="1 2" key="1">
    <citation type="journal article" date="2023" name="G3 (Bethesda)">
        <title>A chromosome-length genome assembly and annotation of blackberry (Rubus argutus, cv. 'Hillquist').</title>
        <authorList>
            <person name="Bruna T."/>
            <person name="Aryal R."/>
            <person name="Dudchenko O."/>
            <person name="Sargent D.J."/>
            <person name="Mead D."/>
            <person name="Buti M."/>
            <person name="Cavallini A."/>
            <person name="Hytonen T."/>
            <person name="Andres J."/>
            <person name="Pham M."/>
            <person name="Weisz D."/>
            <person name="Mascagni F."/>
            <person name="Usai G."/>
            <person name="Natali L."/>
            <person name="Bassil N."/>
            <person name="Fernandez G.E."/>
            <person name="Lomsadze A."/>
            <person name="Armour M."/>
            <person name="Olukolu B."/>
            <person name="Poorten T."/>
            <person name="Britton C."/>
            <person name="Davik J."/>
            <person name="Ashrafi H."/>
            <person name="Aiden E.L."/>
            <person name="Borodovsky M."/>
            <person name="Worthington M."/>
        </authorList>
    </citation>
    <scope>NUCLEOTIDE SEQUENCE [LARGE SCALE GENOMIC DNA]</scope>
    <source>
        <strain evidence="1">PI 553951</strain>
    </source>
</reference>
<keyword evidence="2" id="KW-1185">Reference proteome</keyword>
<name>A0AAW1Y3A3_RUBAR</name>
<gene>
    <name evidence="1" type="ORF">M0R45_009009</name>
</gene>
<dbReference type="Proteomes" id="UP001457282">
    <property type="component" value="Unassembled WGS sequence"/>
</dbReference>
<comment type="caution">
    <text evidence="1">The sequence shown here is derived from an EMBL/GenBank/DDBJ whole genome shotgun (WGS) entry which is preliminary data.</text>
</comment>
<protein>
    <submittedName>
        <fullName evidence="1">Uncharacterized protein</fullName>
    </submittedName>
</protein>
<proteinExistence type="predicted"/>